<dbReference type="InterPro" id="IPR007930">
    <property type="entry name" value="DUF724"/>
</dbReference>
<keyword evidence="3" id="KW-0175">Coiled coil</keyword>
<dbReference type="SMART" id="SM00743">
    <property type="entry name" value="Agenet"/>
    <property type="match status" value="2"/>
</dbReference>
<evidence type="ECO:0000256" key="3">
    <source>
        <dbReference type="SAM" id="Coils"/>
    </source>
</evidence>
<comment type="caution">
    <text evidence="5">The sequence shown here is derived from an EMBL/GenBank/DDBJ whole genome shotgun (WGS) entry which is preliminary data.</text>
</comment>
<evidence type="ECO:0000259" key="4">
    <source>
        <dbReference type="SMART" id="SM00743"/>
    </source>
</evidence>
<sequence length="614" mass="69648">MPMKKFEFITGQEVEVKTIEKRIEEIWYVGKIVGISEDKTKRNKYLVEYPISVKTPVADFIPYSRLRPKPPSSPQETKNLWFQLNQVVDAFYYDGWWKGVVSKIPCKGCPWYTVFFKDEQKAKGFRRSNVRAHFDWIHGKWVTSQNKETEVLTQNVGSLLTPNPTDGSACGNNMDVSHTPSEKMDSPSTPNRTKAEMTAIAHIDGTFLTPIQTGSSSCGIDMDISQTPSGVRQILMEDCPSEVLTSTILCHDQWQKKQHAGLPTTHIKDPSLCTEIKLHGTGSMGKQIEVFKRKRGRLIGSGREQEVAHKELTVTQMETTQLLSTPVQECIPLPPCIEKLNSPVENDNREVSSVNQLIPTEAIAQIDASLESRALLESSNAFDNLFLEEDTTSDAQILYEGISEDEGGTHSDGIAASTSLVQHAEEHLHDENLPFIKSSPLWGSFEGIKVLQLVPQHPHYRPLEQYDEEIREGYAIGNLVSFVKLAEDISKAKLEEPRSVFENRLKALAELEEHGFTVHPLRLRLEEYLRIKDSYTELNINSKTVEREFTEEKRKFDELEDSVSQLKIKLKTYMLDKEMIESSVADQQKKVAEFKEIMGSLKRDFDSVVSHPFV</sequence>
<dbReference type="InterPro" id="IPR008395">
    <property type="entry name" value="Agenet-like_dom"/>
</dbReference>
<reference evidence="5 6" key="1">
    <citation type="submission" date="2020-06" db="EMBL/GenBank/DDBJ databases">
        <title>Transcriptomic and genomic resources for Thalictrum thalictroides and T. hernandezii: Facilitating candidate gene discovery in an emerging model plant lineage.</title>
        <authorList>
            <person name="Arias T."/>
            <person name="Riano-Pachon D.M."/>
            <person name="Di Stilio V.S."/>
        </authorList>
    </citation>
    <scope>NUCLEOTIDE SEQUENCE [LARGE SCALE GENOMIC DNA]</scope>
    <source>
        <strain evidence="6">cv. WT478/WT964</strain>
        <tissue evidence="5">Leaves</tissue>
    </source>
</reference>
<dbReference type="Pfam" id="PF05266">
    <property type="entry name" value="DUF724"/>
    <property type="match status" value="1"/>
</dbReference>
<dbReference type="AlphaFoldDB" id="A0A7J6WCQ4"/>
<dbReference type="CDD" id="cd20406">
    <property type="entry name" value="Tudor_Agenet_AtDUF_rpt2_4"/>
    <property type="match status" value="1"/>
</dbReference>
<evidence type="ECO:0000256" key="2">
    <source>
        <dbReference type="ARBA" id="ARBA00022604"/>
    </source>
</evidence>
<dbReference type="OrthoDB" id="687110at2759"/>
<feature type="coiled-coil region" evidence="3">
    <location>
        <begin position="542"/>
        <end position="569"/>
    </location>
</feature>
<keyword evidence="1" id="KW-0813">Transport</keyword>
<keyword evidence="2" id="KW-0341">Growth regulation</keyword>
<dbReference type="Proteomes" id="UP000554482">
    <property type="component" value="Unassembled WGS sequence"/>
</dbReference>
<dbReference type="InterPro" id="IPR014002">
    <property type="entry name" value="Agenet_dom_plant"/>
</dbReference>
<evidence type="ECO:0000256" key="1">
    <source>
        <dbReference type="ARBA" id="ARBA00022448"/>
    </source>
</evidence>
<gene>
    <name evidence="5" type="ORF">FRX31_015750</name>
</gene>
<feature type="domain" description="Agenet" evidence="4">
    <location>
        <begin position="80"/>
        <end position="138"/>
    </location>
</feature>
<dbReference type="EMBL" id="JABWDY010018418">
    <property type="protein sequence ID" value="KAF5194667.1"/>
    <property type="molecule type" value="Genomic_DNA"/>
</dbReference>
<evidence type="ECO:0000313" key="6">
    <source>
        <dbReference type="Proteomes" id="UP000554482"/>
    </source>
</evidence>
<name>A0A7J6WCQ4_THATH</name>
<dbReference type="PANTHER" id="PTHR31917:SF147">
    <property type="entry name" value="AGENET DOMAIN-CONTAINING PROTEIN"/>
    <property type="match status" value="1"/>
</dbReference>
<evidence type="ECO:0000313" key="5">
    <source>
        <dbReference type="EMBL" id="KAF5194667.1"/>
    </source>
</evidence>
<dbReference type="Pfam" id="PF05641">
    <property type="entry name" value="Agenet"/>
    <property type="match status" value="1"/>
</dbReference>
<organism evidence="5 6">
    <name type="scientific">Thalictrum thalictroides</name>
    <name type="common">Rue-anemone</name>
    <name type="synonym">Anemone thalictroides</name>
    <dbReference type="NCBI Taxonomy" id="46969"/>
    <lineage>
        <taxon>Eukaryota</taxon>
        <taxon>Viridiplantae</taxon>
        <taxon>Streptophyta</taxon>
        <taxon>Embryophyta</taxon>
        <taxon>Tracheophyta</taxon>
        <taxon>Spermatophyta</taxon>
        <taxon>Magnoliopsida</taxon>
        <taxon>Ranunculales</taxon>
        <taxon>Ranunculaceae</taxon>
        <taxon>Thalictroideae</taxon>
        <taxon>Thalictrum</taxon>
    </lineage>
</organism>
<accession>A0A7J6WCQ4</accession>
<feature type="domain" description="Agenet" evidence="4">
    <location>
        <begin position="6"/>
        <end position="74"/>
    </location>
</feature>
<dbReference type="PANTHER" id="PTHR31917">
    <property type="entry name" value="AGENET DOMAIN-CONTAINING PROTEIN-RELATED"/>
    <property type="match status" value="1"/>
</dbReference>
<keyword evidence="6" id="KW-1185">Reference proteome</keyword>
<protein>
    <recommendedName>
        <fullName evidence="4">Agenet domain-containing protein</fullName>
    </recommendedName>
</protein>
<proteinExistence type="predicted"/>